<dbReference type="PANTHER" id="PTHR12670:SF1">
    <property type="entry name" value="NEUTRAL CERAMIDASE"/>
    <property type="match status" value="1"/>
</dbReference>
<dbReference type="EMBL" id="JAEPRB010000110">
    <property type="protein sequence ID" value="KAG2221387.1"/>
    <property type="molecule type" value="Genomic_DNA"/>
</dbReference>
<feature type="domain" description="Neutral/alkaline non-lysosomal ceramidase C-terminal" evidence="7">
    <location>
        <begin position="547"/>
        <end position="713"/>
    </location>
</feature>
<dbReference type="GO" id="GO:0046512">
    <property type="term" value="P:sphingosine biosynthetic process"/>
    <property type="evidence" value="ECO:0007669"/>
    <property type="project" value="TreeGrafter"/>
</dbReference>
<dbReference type="InterPro" id="IPR038445">
    <property type="entry name" value="NCDase_C_sf"/>
</dbReference>
<dbReference type="InterPro" id="IPR031331">
    <property type="entry name" value="NEUT/ALK_ceramidase_C"/>
</dbReference>
<keyword evidence="2 5" id="KW-0378">Hydrolase</keyword>
<feature type="binding site" evidence="4">
    <location>
        <position position="516"/>
    </location>
    <ligand>
        <name>Zn(2+)</name>
        <dbReference type="ChEBI" id="CHEBI:29105"/>
    </ligand>
</feature>
<name>A0A8H7S1Y9_9FUNG</name>
<protein>
    <recommendedName>
        <fullName evidence="5">Neutral ceramidase</fullName>
        <ecNumber evidence="5">3.5.1.23</ecNumber>
    </recommendedName>
</protein>
<evidence type="ECO:0000313" key="9">
    <source>
        <dbReference type="Proteomes" id="UP000646827"/>
    </source>
</evidence>
<dbReference type="AlphaFoldDB" id="A0A8H7S1Y9"/>
<dbReference type="GO" id="GO:0046872">
    <property type="term" value="F:metal ion binding"/>
    <property type="evidence" value="ECO:0007669"/>
    <property type="project" value="UniProtKB-KW"/>
</dbReference>
<comment type="catalytic activity">
    <reaction evidence="5">
        <text>an N-acylsphing-4-enine + H2O = sphing-4-enine + a fatty acid</text>
        <dbReference type="Rhea" id="RHEA:20856"/>
        <dbReference type="ChEBI" id="CHEBI:15377"/>
        <dbReference type="ChEBI" id="CHEBI:28868"/>
        <dbReference type="ChEBI" id="CHEBI:52639"/>
        <dbReference type="ChEBI" id="CHEBI:57756"/>
        <dbReference type="EC" id="3.5.1.23"/>
    </reaction>
</comment>
<dbReference type="GO" id="GO:0046514">
    <property type="term" value="P:ceramide catabolic process"/>
    <property type="evidence" value="ECO:0007669"/>
    <property type="project" value="InterPro"/>
</dbReference>
<dbReference type="GO" id="GO:0005576">
    <property type="term" value="C:extracellular region"/>
    <property type="evidence" value="ECO:0007669"/>
    <property type="project" value="TreeGrafter"/>
</dbReference>
<feature type="binding site" evidence="4">
    <location>
        <position position="128"/>
    </location>
    <ligand>
        <name>Zn(2+)</name>
        <dbReference type="ChEBI" id="CHEBI:29105"/>
    </ligand>
</feature>
<dbReference type="Pfam" id="PF04734">
    <property type="entry name" value="Ceramidase_alk"/>
    <property type="match status" value="1"/>
</dbReference>
<feature type="domain" description="Neutral/alkaline non-lysosomal ceramidase N-terminal" evidence="6">
    <location>
        <begin position="35"/>
        <end position="545"/>
    </location>
</feature>
<feature type="active site" description="Nucleophile" evidence="3">
    <location>
        <position position="288"/>
    </location>
</feature>
<keyword evidence="5" id="KW-0443">Lipid metabolism</keyword>
<keyword evidence="5" id="KW-0746">Sphingolipid metabolism</keyword>
<reference evidence="8 9" key="1">
    <citation type="submission" date="2020-12" db="EMBL/GenBank/DDBJ databases">
        <title>Metabolic potential, ecology and presence of endohyphal bacteria is reflected in genomic diversity of Mucoromycotina.</title>
        <authorList>
            <person name="Muszewska A."/>
            <person name="Okrasinska A."/>
            <person name="Steczkiewicz K."/>
            <person name="Drgas O."/>
            <person name="Orlowska M."/>
            <person name="Perlinska-Lenart U."/>
            <person name="Aleksandrzak-Piekarczyk T."/>
            <person name="Szatraj K."/>
            <person name="Zielenkiewicz U."/>
            <person name="Pilsyk S."/>
            <person name="Malc E."/>
            <person name="Mieczkowski P."/>
            <person name="Kruszewska J.S."/>
            <person name="Biernat P."/>
            <person name="Pawlowska J."/>
        </authorList>
    </citation>
    <scope>NUCLEOTIDE SEQUENCE [LARGE SCALE GENOMIC DNA]</scope>
    <source>
        <strain evidence="8 9">CBS 142.35</strain>
    </source>
</reference>
<dbReference type="InterPro" id="IPR031329">
    <property type="entry name" value="NEUT/ALK_ceramidase_N"/>
</dbReference>
<accession>A0A8H7S1Y9</accession>
<proteinExistence type="inferred from homology"/>
<dbReference type="Pfam" id="PF17048">
    <property type="entry name" value="Ceramidse_alk_C"/>
    <property type="match status" value="1"/>
</dbReference>
<dbReference type="OrthoDB" id="191371at2759"/>
<evidence type="ECO:0000256" key="1">
    <source>
        <dbReference type="ARBA" id="ARBA00009835"/>
    </source>
</evidence>
<dbReference type="InterPro" id="IPR006823">
    <property type="entry name" value="Ceramidase_alk"/>
</dbReference>
<dbReference type="GO" id="GO:0016020">
    <property type="term" value="C:membrane"/>
    <property type="evidence" value="ECO:0007669"/>
    <property type="project" value="GOC"/>
</dbReference>
<dbReference type="GO" id="GO:0017040">
    <property type="term" value="F:N-acylsphingosine amidohydrolase activity"/>
    <property type="evidence" value="ECO:0007669"/>
    <property type="project" value="UniProtKB-UniRule"/>
</dbReference>
<keyword evidence="9" id="KW-1185">Reference proteome</keyword>
<feature type="binding site" evidence="4">
    <location>
        <position position="237"/>
    </location>
    <ligand>
        <name>Zn(2+)</name>
        <dbReference type="ChEBI" id="CHEBI:29105"/>
    </ligand>
</feature>
<comment type="similarity">
    <text evidence="1 5">Belongs to the neutral ceramidase family.</text>
</comment>
<evidence type="ECO:0000313" key="8">
    <source>
        <dbReference type="EMBL" id="KAG2221387.1"/>
    </source>
</evidence>
<dbReference type="Proteomes" id="UP000646827">
    <property type="component" value="Unassembled WGS sequence"/>
</dbReference>
<organism evidence="8 9">
    <name type="scientific">Circinella minor</name>
    <dbReference type="NCBI Taxonomy" id="1195481"/>
    <lineage>
        <taxon>Eukaryota</taxon>
        <taxon>Fungi</taxon>
        <taxon>Fungi incertae sedis</taxon>
        <taxon>Mucoromycota</taxon>
        <taxon>Mucoromycotina</taxon>
        <taxon>Mucoromycetes</taxon>
        <taxon>Mucorales</taxon>
        <taxon>Lichtheimiaceae</taxon>
        <taxon>Circinella</taxon>
    </lineage>
</organism>
<dbReference type="GO" id="GO:0042759">
    <property type="term" value="P:long-chain fatty acid biosynthetic process"/>
    <property type="evidence" value="ECO:0007669"/>
    <property type="project" value="TreeGrafter"/>
</dbReference>
<evidence type="ECO:0000256" key="4">
    <source>
        <dbReference type="PIRSR" id="PIRSR606823-2"/>
    </source>
</evidence>
<comment type="caution">
    <text evidence="8">The sequence shown here is derived from an EMBL/GenBank/DDBJ whole genome shotgun (WGS) entry which is preliminary data.</text>
</comment>
<evidence type="ECO:0000256" key="5">
    <source>
        <dbReference type="RuleBase" id="RU366019"/>
    </source>
</evidence>
<comment type="cofactor">
    <cofactor evidence="4">
        <name>Zn(2+)</name>
        <dbReference type="ChEBI" id="CHEBI:29105"/>
    </cofactor>
    <text evidence="4">Binds 1 zinc ion per subunit.</text>
</comment>
<keyword evidence="4" id="KW-0479">Metal-binding</keyword>
<evidence type="ECO:0000256" key="3">
    <source>
        <dbReference type="PIRSR" id="PIRSR606823-1"/>
    </source>
</evidence>
<keyword evidence="4" id="KW-0862">Zinc</keyword>
<dbReference type="Gene3D" id="2.60.40.2300">
    <property type="entry name" value="Neutral/alkaline non-lysosomal ceramidase, C-terminal domain"/>
    <property type="match status" value="1"/>
</dbReference>
<sequence>LLLFLITIVSVYGISDYQEHQRRRQQQQQLDTSNYRIGTGVADITGPVAEVMMMGYAQTGQTGQGLLQRIYARAFIIESKDRKQRICFVNTDTQSMGDIIKKRVIERLKGLYGESLYTEKNVMLSSTHSHSGMGGYIQHLLYEISALGYIEETNKPMVEGIVNAISRAHQKLQKGNVVVKRGELLDTNISRSPQAYLLNPEEERAQYKYDVDKDMTMLSFLNSGGDGLGVLSWFPVHGVSVNNTNRLINGDNKGYAAYAAEKHFNPDSLPGKGQFVAAFAQANEGDVSPNTFGAYCTGTDIPCDGTKETKCPGTSTCNGRGPGWKVSDLESNRIIGQNQADMAIKLYNDHSSNIMSVGGPIDYRQKYWDISTVVIQRENGTTASLCPPAMVNTAGTTDGPALSGFYQNTTDGNIFWDLLSSIYQPASKEQKECQSPKPILLDTGEQKIAYDWQPKIIDVQLLRVGNLFIAGVPSELTTMSGRRLRKSIKQGLIKNGLGNNDTIVIQSGPANGYASYCTTYEEYQMQRYEGASTPYGPHTLEAYMQVFDELVVSMAKGEPITDSKELPDYTSETFNWTPGYGPDRAPLHRHFGDVLCDVANKTTFNRKKKDIVSVRFVAGNPRNNVKLDDTFLTVEQKQPDGSWKVVRTDDDYDTKFHWSYKFKALGISQATIEWTLSDNVEPGIYRIGYFGDHKVILTKKIESHQGYSKEFTVQ</sequence>
<evidence type="ECO:0000259" key="6">
    <source>
        <dbReference type="Pfam" id="PF04734"/>
    </source>
</evidence>
<dbReference type="EC" id="3.5.1.23" evidence="5"/>
<evidence type="ECO:0000256" key="2">
    <source>
        <dbReference type="ARBA" id="ARBA00022801"/>
    </source>
</evidence>
<feature type="non-terminal residue" evidence="8">
    <location>
        <position position="1"/>
    </location>
</feature>
<evidence type="ECO:0000259" key="7">
    <source>
        <dbReference type="Pfam" id="PF17048"/>
    </source>
</evidence>
<feature type="binding site" evidence="4">
    <location>
        <position position="475"/>
    </location>
    <ligand>
        <name>Zn(2+)</name>
        <dbReference type="ChEBI" id="CHEBI:29105"/>
    </ligand>
</feature>
<dbReference type="PANTHER" id="PTHR12670">
    <property type="entry name" value="CERAMIDASE"/>
    <property type="match status" value="1"/>
</dbReference>
<gene>
    <name evidence="8" type="ORF">INT45_012638</name>
</gene>